<gene>
    <name evidence="4" type="primary">CCDC9</name>
    <name evidence="4" type="ORF">OS493_034784</name>
</gene>
<feature type="compositionally biased region" description="Basic and acidic residues" evidence="3">
    <location>
        <begin position="83"/>
        <end position="100"/>
    </location>
</feature>
<feature type="compositionally biased region" description="Basic and acidic residues" evidence="3">
    <location>
        <begin position="258"/>
        <end position="269"/>
    </location>
</feature>
<dbReference type="Proteomes" id="UP001163046">
    <property type="component" value="Unassembled WGS sequence"/>
</dbReference>
<dbReference type="PANTHER" id="PTHR15635">
    <property type="entry name" value="COILED-COIL DOMAIN CONTAINING PROTEIN 9"/>
    <property type="match status" value="1"/>
</dbReference>
<proteinExistence type="predicted"/>
<evidence type="ECO:0000256" key="3">
    <source>
        <dbReference type="SAM" id="MobiDB-lite"/>
    </source>
</evidence>
<feature type="compositionally biased region" description="Basic and acidic residues" evidence="3">
    <location>
        <begin position="58"/>
        <end position="70"/>
    </location>
</feature>
<feature type="region of interest" description="Disordered" evidence="3">
    <location>
        <begin position="187"/>
        <end position="451"/>
    </location>
</feature>
<feature type="compositionally biased region" description="Basic and acidic residues" evidence="3">
    <location>
        <begin position="187"/>
        <end position="197"/>
    </location>
</feature>
<dbReference type="InterPro" id="IPR029336">
    <property type="entry name" value="DUF4594"/>
</dbReference>
<sequence length="535" mass="61635">MPICIVRWQLRSIKSIATHLESSRRGPAAGRGRGRGRGIMLEEMRKETLKAKQWEVKRRENVQREEQERKQRSKASSSMSRFLADDNRVDMSRTRGRNEHSWGGANFNKVVSRVQREKDGRNRGNIEMALSGKERQQYSQWREERMKIDEERKTRQKMSGNWSRAWDQKKIWDSRRKMWVEDKADDYNHDKSTRWQESDNSEDWGSDNRNSRRDNRSHGKGEQGSRQRFVQHDNRQTEASEEWGETNEVESKVPGSKTDTDTILHHQHDAVSGVGLGEDWDEEIPATVDSQESSNIAKEVTSVPSHSDAPQPPKELKKDDCVVNNQHNNSIDSHNVQESVTEVTRDPSHSDAPKPQRELKQRRQLKDSGVNDELSNNKDSHNDDISPSDEKDLREATPDSKQSTIADKDQDKHLQVESQAAGDDDPENVDGDGNNTNVQEASVSTTDMDDKQDTTNLTHFIERIDIKNNESQGTVKSKSSRAEKVIKLPKLVTKVDKKVSFDTEENDHKKTQKQRMMMIHCVFLLRLISLNLIRV</sequence>
<feature type="compositionally biased region" description="Basic and acidic residues" evidence="3">
    <location>
        <begin position="406"/>
        <end position="415"/>
    </location>
</feature>
<feature type="compositionally biased region" description="Basic and acidic residues" evidence="3">
    <location>
        <begin position="343"/>
        <end position="366"/>
    </location>
</feature>
<accession>A0A9W9YIX7</accession>
<feature type="compositionally biased region" description="Basic and acidic residues" evidence="3">
    <location>
        <begin position="375"/>
        <end position="398"/>
    </location>
</feature>
<keyword evidence="5" id="KW-1185">Reference proteome</keyword>
<organism evidence="4 5">
    <name type="scientific">Desmophyllum pertusum</name>
    <dbReference type="NCBI Taxonomy" id="174260"/>
    <lineage>
        <taxon>Eukaryota</taxon>
        <taxon>Metazoa</taxon>
        <taxon>Cnidaria</taxon>
        <taxon>Anthozoa</taxon>
        <taxon>Hexacorallia</taxon>
        <taxon>Scleractinia</taxon>
        <taxon>Caryophylliina</taxon>
        <taxon>Caryophylliidae</taxon>
        <taxon>Desmophyllum</taxon>
    </lineage>
</organism>
<evidence type="ECO:0000256" key="2">
    <source>
        <dbReference type="ARBA" id="ARBA00023054"/>
    </source>
</evidence>
<reference evidence="4" key="1">
    <citation type="submission" date="2023-01" db="EMBL/GenBank/DDBJ databases">
        <title>Genome assembly of the deep-sea coral Lophelia pertusa.</title>
        <authorList>
            <person name="Herrera S."/>
            <person name="Cordes E."/>
        </authorList>
    </citation>
    <scope>NUCLEOTIDE SEQUENCE</scope>
    <source>
        <strain evidence="4">USNM1676648</strain>
        <tissue evidence="4">Polyp</tissue>
    </source>
</reference>
<comment type="caution">
    <text evidence="4">The sequence shown here is derived from an EMBL/GenBank/DDBJ whole genome shotgun (WGS) entry which is preliminary data.</text>
</comment>
<feature type="compositionally biased region" description="Acidic residues" evidence="3">
    <location>
        <begin position="239"/>
        <end position="248"/>
    </location>
</feature>
<keyword evidence="1" id="KW-0597">Phosphoprotein</keyword>
<dbReference type="EMBL" id="MU827351">
    <property type="protein sequence ID" value="KAJ7351878.1"/>
    <property type="molecule type" value="Genomic_DNA"/>
</dbReference>
<feature type="compositionally biased region" description="Polar residues" evidence="3">
    <location>
        <begin position="323"/>
        <end position="342"/>
    </location>
</feature>
<feature type="compositionally biased region" description="Basic and acidic residues" evidence="3">
    <location>
        <begin position="209"/>
        <end position="238"/>
    </location>
</feature>
<feature type="region of interest" description="Disordered" evidence="3">
    <location>
        <begin position="58"/>
        <end position="104"/>
    </location>
</feature>
<dbReference type="OrthoDB" id="10058133at2759"/>
<evidence type="ECO:0000256" key="1">
    <source>
        <dbReference type="ARBA" id="ARBA00022553"/>
    </source>
</evidence>
<evidence type="ECO:0000313" key="5">
    <source>
        <dbReference type="Proteomes" id="UP001163046"/>
    </source>
</evidence>
<feature type="compositionally biased region" description="Polar residues" evidence="3">
    <location>
        <begin position="433"/>
        <end position="446"/>
    </location>
</feature>
<dbReference type="AlphaFoldDB" id="A0A9W9YIX7"/>
<name>A0A9W9YIX7_9CNID</name>
<protein>
    <submittedName>
        <fullName evidence="4">Uncharacterized protein</fullName>
    </submittedName>
</protein>
<evidence type="ECO:0000313" key="4">
    <source>
        <dbReference type="EMBL" id="KAJ7351878.1"/>
    </source>
</evidence>
<dbReference type="PANTHER" id="PTHR15635:SF12">
    <property type="entry name" value="HABP4_PAI-RBP1 DOMAIN-CONTAINING PROTEIN"/>
    <property type="match status" value="1"/>
</dbReference>
<keyword evidence="2" id="KW-0175">Coiled coil</keyword>